<organism evidence="4 5">
    <name type="scientific">Heliocybe sulcata</name>
    <dbReference type="NCBI Taxonomy" id="5364"/>
    <lineage>
        <taxon>Eukaryota</taxon>
        <taxon>Fungi</taxon>
        <taxon>Dikarya</taxon>
        <taxon>Basidiomycota</taxon>
        <taxon>Agaricomycotina</taxon>
        <taxon>Agaricomycetes</taxon>
        <taxon>Gloeophyllales</taxon>
        <taxon>Gloeophyllaceae</taxon>
        <taxon>Heliocybe</taxon>
    </lineage>
</organism>
<keyword evidence="1" id="KW-0862">Zinc</keyword>
<feature type="compositionally biased region" description="Polar residues" evidence="2">
    <location>
        <begin position="95"/>
        <end position="108"/>
    </location>
</feature>
<dbReference type="PROSITE" id="PS50157">
    <property type="entry name" value="ZINC_FINGER_C2H2_2"/>
    <property type="match status" value="1"/>
</dbReference>
<dbReference type="AlphaFoldDB" id="A0A5C3MMY7"/>
<feature type="region of interest" description="Disordered" evidence="2">
    <location>
        <begin position="93"/>
        <end position="179"/>
    </location>
</feature>
<dbReference type="InterPro" id="IPR013087">
    <property type="entry name" value="Znf_C2H2_type"/>
</dbReference>
<feature type="region of interest" description="Disordered" evidence="2">
    <location>
        <begin position="241"/>
        <end position="275"/>
    </location>
</feature>
<dbReference type="Proteomes" id="UP000305948">
    <property type="component" value="Unassembled WGS sequence"/>
</dbReference>
<proteinExistence type="predicted"/>
<reference evidence="4 5" key="1">
    <citation type="journal article" date="2019" name="Nat. Ecol. Evol.">
        <title>Megaphylogeny resolves global patterns of mushroom evolution.</title>
        <authorList>
            <person name="Varga T."/>
            <person name="Krizsan K."/>
            <person name="Foldi C."/>
            <person name="Dima B."/>
            <person name="Sanchez-Garcia M."/>
            <person name="Sanchez-Ramirez S."/>
            <person name="Szollosi G.J."/>
            <person name="Szarkandi J.G."/>
            <person name="Papp V."/>
            <person name="Albert L."/>
            <person name="Andreopoulos W."/>
            <person name="Angelini C."/>
            <person name="Antonin V."/>
            <person name="Barry K.W."/>
            <person name="Bougher N.L."/>
            <person name="Buchanan P."/>
            <person name="Buyck B."/>
            <person name="Bense V."/>
            <person name="Catcheside P."/>
            <person name="Chovatia M."/>
            <person name="Cooper J."/>
            <person name="Damon W."/>
            <person name="Desjardin D."/>
            <person name="Finy P."/>
            <person name="Geml J."/>
            <person name="Haridas S."/>
            <person name="Hughes K."/>
            <person name="Justo A."/>
            <person name="Karasinski D."/>
            <person name="Kautmanova I."/>
            <person name="Kiss B."/>
            <person name="Kocsube S."/>
            <person name="Kotiranta H."/>
            <person name="LaButti K.M."/>
            <person name="Lechner B.E."/>
            <person name="Liimatainen K."/>
            <person name="Lipzen A."/>
            <person name="Lukacs Z."/>
            <person name="Mihaltcheva S."/>
            <person name="Morgado L.N."/>
            <person name="Niskanen T."/>
            <person name="Noordeloos M.E."/>
            <person name="Ohm R.A."/>
            <person name="Ortiz-Santana B."/>
            <person name="Ovrebo C."/>
            <person name="Racz N."/>
            <person name="Riley R."/>
            <person name="Savchenko A."/>
            <person name="Shiryaev A."/>
            <person name="Soop K."/>
            <person name="Spirin V."/>
            <person name="Szebenyi C."/>
            <person name="Tomsovsky M."/>
            <person name="Tulloss R.E."/>
            <person name="Uehling J."/>
            <person name="Grigoriev I.V."/>
            <person name="Vagvolgyi C."/>
            <person name="Papp T."/>
            <person name="Martin F.M."/>
            <person name="Miettinen O."/>
            <person name="Hibbett D.S."/>
            <person name="Nagy L.G."/>
        </authorList>
    </citation>
    <scope>NUCLEOTIDE SEQUENCE [LARGE SCALE GENOMIC DNA]</scope>
    <source>
        <strain evidence="4 5">OMC1185</strain>
    </source>
</reference>
<evidence type="ECO:0000259" key="3">
    <source>
        <dbReference type="PROSITE" id="PS50157"/>
    </source>
</evidence>
<evidence type="ECO:0000256" key="1">
    <source>
        <dbReference type="PROSITE-ProRule" id="PRU00042"/>
    </source>
</evidence>
<protein>
    <recommendedName>
        <fullName evidence="3">C2H2-type domain-containing protein</fullName>
    </recommendedName>
</protein>
<name>A0A5C3MMY7_9AGAM</name>
<gene>
    <name evidence="4" type="ORF">OE88DRAFT_1669342</name>
</gene>
<keyword evidence="5" id="KW-1185">Reference proteome</keyword>
<feature type="region of interest" description="Disordered" evidence="2">
    <location>
        <begin position="1"/>
        <end position="74"/>
    </location>
</feature>
<dbReference type="Gene3D" id="3.30.160.60">
    <property type="entry name" value="Classic Zinc Finger"/>
    <property type="match status" value="1"/>
</dbReference>
<evidence type="ECO:0000313" key="4">
    <source>
        <dbReference type="EMBL" id="TFK45388.1"/>
    </source>
</evidence>
<feature type="compositionally biased region" description="Basic residues" evidence="2">
    <location>
        <begin position="144"/>
        <end position="154"/>
    </location>
</feature>
<evidence type="ECO:0000256" key="2">
    <source>
        <dbReference type="SAM" id="MobiDB-lite"/>
    </source>
</evidence>
<accession>A0A5C3MMY7</accession>
<keyword evidence="1" id="KW-0863">Zinc-finger</keyword>
<evidence type="ECO:0000313" key="5">
    <source>
        <dbReference type="Proteomes" id="UP000305948"/>
    </source>
</evidence>
<feature type="domain" description="C2H2-type" evidence="3">
    <location>
        <begin position="223"/>
        <end position="257"/>
    </location>
</feature>
<dbReference type="EMBL" id="ML213545">
    <property type="protein sequence ID" value="TFK45388.1"/>
    <property type="molecule type" value="Genomic_DNA"/>
</dbReference>
<dbReference type="OrthoDB" id="3176823at2759"/>
<keyword evidence="1" id="KW-0479">Metal-binding</keyword>
<dbReference type="GO" id="GO:0008270">
    <property type="term" value="F:zinc ion binding"/>
    <property type="evidence" value="ECO:0007669"/>
    <property type="project" value="UniProtKB-KW"/>
</dbReference>
<sequence length="275" mass="30474">MPRAYTGGKVPHNPELHRQMVYPKSKPSKATQGKTGKGKRRIHDDGDEDYVPERTTRSRKQKQKGTEFPKPVPALSFNIADYDLSENEPLLARVTRSSGNPVASSSGVQLEDLEPQAVHAEFDEDEDGTDEYMPSDGSDSASGGRKRNAPKRKTAVAVEKSNKNPPPESSKLAGSESSLEPLQVTHDGITAWICPHDGCDHRTTSKGDMGRHMQSRCHVGPQWLCKRCNRLFQRADPLKRHCKGGKCPGGRHSPEECAPPRRRGPRGKLERQKTQ</sequence>